<keyword evidence="1" id="KW-0472">Membrane</keyword>
<organism evidence="2 3">
    <name type="scientific">Collimonas arenae</name>
    <dbReference type="NCBI Taxonomy" id="279058"/>
    <lineage>
        <taxon>Bacteria</taxon>
        <taxon>Pseudomonadati</taxon>
        <taxon>Pseudomonadota</taxon>
        <taxon>Betaproteobacteria</taxon>
        <taxon>Burkholderiales</taxon>
        <taxon>Oxalobacteraceae</taxon>
        <taxon>Collimonas</taxon>
    </lineage>
</organism>
<protein>
    <submittedName>
        <fullName evidence="2">Putative acyltransferase</fullName>
    </submittedName>
</protein>
<dbReference type="EMBL" id="CP013235">
    <property type="protein sequence ID" value="AMP11386.1"/>
    <property type="molecule type" value="Genomic_DNA"/>
</dbReference>
<keyword evidence="1" id="KW-0812">Transmembrane</keyword>
<gene>
    <name evidence="2" type="ORF">CAter282_3703</name>
</gene>
<accession>A0A127QN43</accession>
<evidence type="ECO:0000313" key="2">
    <source>
        <dbReference type="EMBL" id="AMP11386.1"/>
    </source>
</evidence>
<dbReference type="Proteomes" id="UP000071778">
    <property type="component" value="Chromosome"/>
</dbReference>
<evidence type="ECO:0000313" key="3">
    <source>
        <dbReference type="Proteomes" id="UP000071778"/>
    </source>
</evidence>
<proteinExistence type="predicted"/>
<keyword evidence="3" id="KW-1185">Reference proteome</keyword>
<dbReference type="AlphaFoldDB" id="A0A127QN43"/>
<name>A0A127QN43_9BURK</name>
<evidence type="ECO:0000256" key="1">
    <source>
        <dbReference type="SAM" id="Phobius"/>
    </source>
</evidence>
<feature type="transmembrane region" description="Helical" evidence="1">
    <location>
        <begin position="42"/>
        <end position="63"/>
    </location>
</feature>
<keyword evidence="2" id="KW-0808">Transferase</keyword>
<keyword evidence="2" id="KW-0012">Acyltransferase</keyword>
<sequence length="93" mass="10409">MTGAVRWPGRHSYEICLFHIVVLGLMRDVLSKDQLSYGASLPWLFLFLGLTVVVAALVSRYVAEPANIALRRHYLAGRQRRDFSSTSVASDSK</sequence>
<keyword evidence="1" id="KW-1133">Transmembrane helix</keyword>
<dbReference type="GO" id="GO:0016746">
    <property type="term" value="F:acyltransferase activity"/>
    <property type="evidence" value="ECO:0007669"/>
    <property type="project" value="UniProtKB-KW"/>
</dbReference>
<feature type="transmembrane region" description="Helical" evidence="1">
    <location>
        <begin position="12"/>
        <end position="30"/>
    </location>
</feature>
<dbReference type="PATRIC" id="fig|279058.18.peg.3640"/>
<reference evidence="2 3" key="1">
    <citation type="submission" date="2015-11" db="EMBL/GenBank/DDBJ databases">
        <title>Exploring the genomic traits of fungus-feeding bacterial genus Collimonas.</title>
        <authorList>
            <person name="Song C."/>
            <person name="Schmidt R."/>
            <person name="de Jager V."/>
            <person name="Krzyzanowska D."/>
            <person name="Jongedijk E."/>
            <person name="Cankar K."/>
            <person name="Beekwilder J."/>
            <person name="van Veen A."/>
            <person name="de Boer W."/>
            <person name="van Veen J.A."/>
            <person name="Garbeva P."/>
        </authorList>
    </citation>
    <scope>NUCLEOTIDE SEQUENCE [LARGE SCALE GENOMIC DNA]</scope>
    <source>
        <strain evidence="2 3">Ter282</strain>
    </source>
</reference>